<dbReference type="Proteomes" id="UP000237000">
    <property type="component" value="Unassembled WGS sequence"/>
</dbReference>
<organism evidence="3 4">
    <name type="scientific">Trema orientale</name>
    <name type="common">Charcoal tree</name>
    <name type="synonym">Celtis orientalis</name>
    <dbReference type="NCBI Taxonomy" id="63057"/>
    <lineage>
        <taxon>Eukaryota</taxon>
        <taxon>Viridiplantae</taxon>
        <taxon>Streptophyta</taxon>
        <taxon>Embryophyta</taxon>
        <taxon>Tracheophyta</taxon>
        <taxon>Spermatophyta</taxon>
        <taxon>Magnoliopsida</taxon>
        <taxon>eudicotyledons</taxon>
        <taxon>Gunneridae</taxon>
        <taxon>Pentapetalae</taxon>
        <taxon>rosids</taxon>
        <taxon>fabids</taxon>
        <taxon>Rosales</taxon>
        <taxon>Cannabaceae</taxon>
        <taxon>Trema</taxon>
    </lineage>
</organism>
<keyword evidence="3" id="KW-0547">Nucleotide-binding</keyword>
<dbReference type="GO" id="GO:0005737">
    <property type="term" value="C:cytoplasm"/>
    <property type="evidence" value="ECO:0007669"/>
    <property type="project" value="TreeGrafter"/>
</dbReference>
<dbReference type="AlphaFoldDB" id="A0A2P5CKR0"/>
<name>A0A2P5CKR0_TREOI</name>
<evidence type="ECO:0000259" key="2">
    <source>
        <dbReference type="PROSITE" id="PS51192"/>
    </source>
</evidence>
<sequence>MESPEQAQTPRTSNPIIDHRDPPQENSNGGPMPVNPRRYQLEVYEVAVKRNTIVVLETGAGKTLIAVMLISHIGQTIKSNGAKNFIVFLAPTVHLVNQQFEIIKSHTQFEVGEYHGGKGVDDWTEKDWENEMNQHDVLVMTPQVLLDALKRAFLSLETVGLMVIDECHHAR</sequence>
<feature type="compositionally biased region" description="Polar residues" evidence="1">
    <location>
        <begin position="1"/>
        <end position="15"/>
    </location>
</feature>
<keyword evidence="3" id="KW-0347">Helicase</keyword>
<evidence type="ECO:0000313" key="4">
    <source>
        <dbReference type="Proteomes" id="UP000237000"/>
    </source>
</evidence>
<dbReference type="InParanoid" id="A0A2P5CKR0"/>
<keyword evidence="4" id="KW-1185">Reference proteome</keyword>
<dbReference type="SMART" id="SM00487">
    <property type="entry name" value="DEXDc"/>
    <property type="match status" value="1"/>
</dbReference>
<keyword evidence="3" id="KW-0067">ATP-binding</keyword>
<proteinExistence type="predicted"/>
<dbReference type="InterPro" id="IPR027417">
    <property type="entry name" value="P-loop_NTPase"/>
</dbReference>
<feature type="region of interest" description="Disordered" evidence="1">
    <location>
        <begin position="1"/>
        <end position="36"/>
    </location>
</feature>
<dbReference type="PANTHER" id="PTHR14074:SF16">
    <property type="entry name" value="ANTIVIRAL INNATE IMMUNE RESPONSE RECEPTOR RIG-I"/>
    <property type="match status" value="1"/>
</dbReference>
<keyword evidence="3" id="KW-0378">Hydrolase</keyword>
<dbReference type="Pfam" id="PF00270">
    <property type="entry name" value="DEAD"/>
    <property type="match status" value="1"/>
</dbReference>
<feature type="non-terminal residue" evidence="3">
    <location>
        <position position="171"/>
    </location>
</feature>
<dbReference type="EMBL" id="JXTC01000354">
    <property type="protein sequence ID" value="PON61647.1"/>
    <property type="molecule type" value="Genomic_DNA"/>
</dbReference>
<evidence type="ECO:0000313" key="3">
    <source>
        <dbReference type="EMBL" id="PON61647.1"/>
    </source>
</evidence>
<evidence type="ECO:0000256" key="1">
    <source>
        <dbReference type="SAM" id="MobiDB-lite"/>
    </source>
</evidence>
<dbReference type="OrthoDB" id="6513042at2759"/>
<gene>
    <name evidence="3" type="ORF">TorRG33x02_281390</name>
</gene>
<comment type="caution">
    <text evidence="3">The sequence shown here is derived from an EMBL/GenBank/DDBJ whole genome shotgun (WGS) entry which is preliminary data.</text>
</comment>
<dbReference type="InterPro" id="IPR014001">
    <property type="entry name" value="Helicase_ATP-bd"/>
</dbReference>
<dbReference type="InterPro" id="IPR011545">
    <property type="entry name" value="DEAD/DEAH_box_helicase_dom"/>
</dbReference>
<dbReference type="GO" id="GO:0004386">
    <property type="term" value="F:helicase activity"/>
    <property type="evidence" value="ECO:0007669"/>
    <property type="project" value="UniProtKB-KW"/>
</dbReference>
<feature type="domain" description="Helicase ATP-binding" evidence="2">
    <location>
        <begin position="43"/>
        <end position="171"/>
    </location>
</feature>
<dbReference type="InterPro" id="IPR051363">
    <property type="entry name" value="RLR_Helicase"/>
</dbReference>
<dbReference type="STRING" id="63057.A0A2P5CKR0"/>
<dbReference type="GO" id="GO:0003676">
    <property type="term" value="F:nucleic acid binding"/>
    <property type="evidence" value="ECO:0007669"/>
    <property type="project" value="InterPro"/>
</dbReference>
<protein>
    <submittedName>
        <fullName evidence="3">DNA helicase, ATP-dependent</fullName>
    </submittedName>
</protein>
<dbReference type="SUPFAM" id="SSF52540">
    <property type="entry name" value="P-loop containing nucleoside triphosphate hydrolases"/>
    <property type="match status" value="1"/>
</dbReference>
<accession>A0A2P5CKR0</accession>
<reference evidence="4" key="1">
    <citation type="submission" date="2016-06" db="EMBL/GenBank/DDBJ databases">
        <title>Parallel loss of symbiosis genes in relatives of nitrogen-fixing non-legume Parasponia.</title>
        <authorList>
            <person name="Van Velzen R."/>
            <person name="Holmer R."/>
            <person name="Bu F."/>
            <person name="Rutten L."/>
            <person name="Van Zeijl A."/>
            <person name="Liu W."/>
            <person name="Santuari L."/>
            <person name="Cao Q."/>
            <person name="Sharma T."/>
            <person name="Shen D."/>
            <person name="Roswanjaya Y."/>
            <person name="Wardhani T."/>
            <person name="Kalhor M.S."/>
            <person name="Jansen J."/>
            <person name="Van den Hoogen J."/>
            <person name="Gungor B."/>
            <person name="Hartog M."/>
            <person name="Hontelez J."/>
            <person name="Verver J."/>
            <person name="Yang W.-C."/>
            <person name="Schijlen E."/>
            <person name="Repin R."/>
            <person name="Schilthuizen M."/>
            <person name="Schranz E."/>
            <person name="Heidstra R."/>
            <person name="Miyata K."/>
            <person name="Fedorova E."/>
            <person name="Kohlen W."/>
            <person name="Bisseling T."/>
            <person name="Smit S."/>
            <person name="Geurts R."/>
        </authorList>
    </citation>
    <scope>NUCLEOTIDE SEQUENCE [LARGE SCALE GENOMIC DNA]</scope>
    <source>
        <strain evidence="4">cv. RG33-2</strain>
    </source>
</reference>
<dbReference type="PANTHER" id="PTHR14074">
    <property type="entry name" value="HELICASE WITH DEATH DOMAIN-RELATED"/>
    <property type="match status" value="1"/>
</dbReference>
<dbReference type="Gene3D" id="3.40.50.300">
    <property type="entry name" value="P-loop containing nucleotide triphosphate hydrolases"/>
    <property type="match status" value="1"/>
</dbReference>
<dbReference type="PROSITE" id="PS51192">
    <property type="entry name" value="HELICASE_ATP_BIND_1"/>
    <property type="match status" value="1"/>
</dbReference>
<dbReference type="GO" id="GO:0005524">
    <property type="term" value="F:ATP binding"/>
    <property type="evidence" value="ECO:0007669"/>
    <property type="project" value="InterPro"/>
</dbReference>